<dbReference type="HOGENOM" id="CLU_855715_0_0_1"/>
<proteinExistence type="predicted"/>
<dbReference type="STRING" id="933852.A0A0C3AP27"/>
<dbReference type="CDD" id="cd15457">
    <property type="entry name" value="NADAR"/>
    <property type="match status" value="1"/>
</dbReference>
<reference evidence="4" key="2">
    <citation type="submission" date="2015-01" db="EMBL/GenBank/DDBJ databases">
        <title>Evolutionary Origins and Diversification of the Mycorrhizal Mutualists.</title>
        <authorList>
            <consortium name="DOE Joint Genome Institute"/>
            <consortium name="Mycorrhizal Genomics Consortium"/>
            <person name="Kohler A."/>
            <person name="Kuo A."/>
            <person name="Nagy L.G."/>
            <person name="Floudas D."/>
            <person name="Copeland A."/>
            <person name="Barry K.W."/>
            <person name="Cichocki N."/>
            <person name="Veneault-Fourrey C."/>
            <person name="LaButti K."/>
            <person name="Lindquist E.A."/>
            <person name="Lipzen A."/>
            <person name="Lundell T."/>
            <person name="Morin E."/>
            <person name="Murat C."/>
            <person name="Riley R."/>
            <person name="Ohm R."/>
            <person name="Sun H."/>
            <person name="Tunlid A."/>
            <person name="Henrissat B."/>
            <person name="Grigoriev I.V."/>
            <person name="Hibbett D.S."/>
            <person name="Martin F."/>
        </authorList>
    </citation>
    <scope>NUCLEOTIDE SEQUENCE [LARGE SCALE GENOMIC DNA]</scope>
    <source>
        <strain evidence="4">MAFF 305830</strain>
    </source>
</reference>
<dbReference type="AlphaFoldDB" id="A0A0C3AP27"/>
<dbReference type="SUPFAM" id="SSF143990">
    <property type="entry name" value="YbiA-like"/>
    <property type="match status" value="1"/>
</dbReference>
<dbReference type="OrthoDB" id="206452at2759"/>
<evidence type="ECO:0000256" key="1">
    <source>
        <dbReference type="SAM" id="MobiDB-lite"/>
    </source>
</evidence>
<gene>
    <name evidence="3" type="ORF">M408DRAFT_81150</name>
</gene>
<dbReference type="InterPro" id="IPR037238">
    <property type="entry name" value="YbiA-like_sf"/>
</dbReference>
<dbReference type="NCBIfam" id="TIGR02464">
    <property type="entry name" value="ribofla_fusion"/>
    <property type="match status" value="1"/>
</dbReference>
<dbReference type="Pfam" id="PF08719">
    <property type="entry name" value="NADAR"/>
    <property type="match status" value="1"/>
</dbReference>
<evidence type="ECO:0000259" key="2">
    <source>
        <dbReference type="Pfam" id="PF08719"/>
    </source>
</evidence>
<feature type="domain" description="NADAR" evidence="2">
    <location>
        <begin position="163"/>
        <end position="305"/>
    </location>
</feature>
<dbReference type="InterPro" id="IPR012816">
    <property type="entry name" value="NADAR"/>
</dbReference>
<accession>A0A0C3AP27</accession>
<keyword evidence="4" id="KW-1185">Reference proteome</keyword>
<evidence type="ECO:0000313" key="4">
    <source>
        <dbReference type="Proteomes" id="UP000054097"/>
    </source>
</evidence>
<evidence type="ECO:0000313" key="3">
    <source>
        <dbReference type="EMBL" id="KIM21016.1"/>
    </source>
</evidence>
<name>A0A0C3AP27_SERVB</name>
<dbReference type="Gene3D" id="1.10.357.40">
    <property type="entry name" value="YbiA-like"/>
    <property type="match status" value="1"/>
</dbReference>
<dbReference type="EMBL" id="KN824396">
    <property type="protein sequence ID" value="KIM21016.1"/>
    <property type="molecule type" value="Genomic_DNA"/>
</dbReference>
<sequence>MTGNPSLNPPYALHNEPAGPQGDGYSGPAATAGRTEGYNTASPASGITAPEHYGKGPAFQNVIPPASTPRPPQNRGFSTSSEGHAFGGGFDPRFPAARSNSQTHLENTGPGYSAAGNSATPIYAQHSRASVDAPGTSRASVSTPSFIPPNPAQSQPVAKKYIYFYNRDEPYYEFTNFSPDPVVFEDKEYPTSEHLFQAMKFLPRRPLLAEHIRTYSNNPRDAFTEARRFQPEWDPNWHTVKIDRMDQVLELKFMSTKRLLNLLTRTGDAILVEDSPVDDFWGIGANRQGKNELGNALMRVRKKLQDMPAPQASSGWGINRFWSNT</sequence>
<reference evidence="3 4" key="1">
    <citation type="submission" date="2014-04" db="EMBL/GenBank/DDBJ databases">
        <authorList>
            <consortium name="DOE Joint Genome Institute"/>
            <person name="Kuo A."/>
            <person name="Zuccaro A."/>
            <person name="Kohler A."/>
            <person name="Nagy L.G."/>
            <person name="Floudas D."/>
            <person name="Copeland A."/>
            <person name="Barry K.W."/>
            <person name="Cichocki N."/>
            <person name="Veneault-Fourrey C."/>
            <person name="LaButti K."/>
            <person name="Lindquist E.A."/>
            <person name="Lipzen A."/>
            <person name="Lundell T."/>
            <person name="Morin E."/>
            <person name="Murat C."/>
            <person name="Sun H."/>
            <person name="Tunlid A."/>
            <person name="Henrissat B."/>
            <person name="Grigoriev I.V."/>
            <person name="Hibbett D.S."/>
            <person name="Martin F."/>
            <person name="Nordberg H.P."/>
            <person name="Cantor M.N."/>
            <person name="Hua S.X."/>
        </authorList>
    </citation>
    <scope>NUCLEOTIDE SEQUENCE [LARGE SCALE GENOMIC DNA]</scope>
    <source>
        <strain evidence="3 4">MAFF 305830</strain>
    </source>
</reference>
<organism evidence="3 4">
    <name type="scientific">Serendipita vermifera MAFF 305830</name>
    <dbReference type="NCBI Taxonomy" id="933852"/>
    <lineage>
        <taxon>Eukaryota</taxon>
        <taxon>Fungi</taxon>
        <taxon>Dikarya</taxon>
        <taxon>Basidiomycota</taxon>
        <taxon>Agaricomycotina</taxon>
        <taxon>Agaricomycetes</taxon>
        <taxon>Sebacinales</taxon>
        <taxon>Serendipitaceae</taxon>
        <taxon>Serendipita</taxon>
    </lineage>
</organism>
<feature type="region of interest" description="Disordered" evidence="1">
    <location>
        <begin position="1"/>
        <end position="152"/>
    </location>
</feature>
<dbReference type="Proteomes" id="UP000054097">
    <property type="component" value="Unassembled WGS sequence"/>
</dbReference>
<protein>
    <recommendedName>
        <fullName evidence="2">NADAR domain-containing protein</fullName>
    </recommendedName>
</protein>